<evidence type="ECO:0000313" key="6">
    <source>
        <dbReference type="Proteomes" id="UP000706151"/>
    </source>
</evidence>
<dbReference type="CDD" id="cd07067">
    <property type="entry name" value="HP_PGM_like"/>
    <property type="match status" value="1"/>
</dbReference>
<keyword evidence="2" id="KW-0413">Isomerase</keyword>
<feature type="binding site" evidence="4">
    <location>
        <begin position="112"/>
        <end position="113"/>
    </location>
    <ligand>
        <name>substrate</name>
    </ligand>
</feature>
<dbReference type="GO" id="GO:0006003">
    <property type="term" value="P:fructose 2,6-bisphosphate metabolic process"/>
    <property type="evidence" value="ECO:0007669"/>
    <property type="project" value="InterPro"/>
</dbReference>
<dbReference type="AlphaFoldDB" id="A0A935W2Z8"/>
<dbReference type="Pfam" id="PF00300">
    <property type="entry name" value="His_Phos_1"/>
    <property type="match status" value="1"/>
</dbReference>
<dbReference type="InterPro" id="IPR050275">
    <property type="entry name" value="PGM_Phosphatase"/>
</dbReference>
<dbReference type="GO" id="GO:0005737">
    <property type="term" value="C:cytoplasm"/>
    <property type="evidence" value="ECO:0007669"/>
    <property type="project" value="TreeGrafter"/>
</dbReference>
<feature type="binding site" evidence="4">
    <location>
        <position position="61"/>
    </location>
    <ligand>
        <name>substrate</name>
    </ligand>
</feature>
<evidence type="ECO:0000313" key="5">
    <source>
        <dbReference type="EMBL" id="MBK7953831.1"/>
    </source>
</evidence>
<dbReference type="SMART" id="SM00855">
    <property type="entry name" value="PGAM"/>
    <property type="match status" value="1"/>
</dbReference>
<dbReference type="PROSITE" id="PS00175">
    <property type="entry name" value="PG_MUTASE"/>
    <property type="match status" value="1"/>
</dbReference>
<feature type="active site" description="Proton donor/acceptor" evidence="3">
    <location>
        <position position="85"/>
    </location>
</feature>
<sequence>MQETTRICLVRHGETTWNVEKRIQGQIDVGLNTAGLLQAEAAARWLAGRAVAALYSSDLLRTRQTAERIASVLRLLPSLRPEFRERRYGLFEGLTYDEARAKYPAEYRSFERREPDFVIPAGGESLQQLFERVSSGLQRIATNHRGETVVVVTHGGVLDIVNRLVRGNPLSRPRDFLIPNAGINWISARNDCWDLEAWGETEHLAMVGLDELP</sequence>
<organism evidence="5 6">
    <name type="scientific">Candidatus Accumulibacter affinis</name>
    <dbReference type="NCBI Taxonomy" id="2954384"/>
    <lineage>
        <taxon>Bacteria</taxon>
        <taxon>Pseudomonadati</taxon>
        <taxon>Pseudomonadota</taxon>
        <taxon>Betaproteobacteria</taxon>
        <taxon>Candidatus Accumulibacter</taxon>
    </lineage>
</organism>
<dbReference type="InterPro" id="IPR029033">
    <property type="entry name" value="His_PPase_superfam"/>
</dbReference>
<protein>
    <submittedName>
        <fullName evidence="5">Histidine phosphatase family protein</fullName>
    </submittedName>
</protein>
<dbReference type="GO" id="GO:0005524">
    <property type="term" value="F:ATP binding"/>
    <property type="evidence" value="ECO:0007669"/>
    <property type="project" value="InterPro"/>
</dbReference>
<comment type="caution">
    <text evidence="5">The sequence shown here is derived from an EMBL/GenBank/DDBJ whole genome shotgun (WGS) entry which is preliminary data.</text>
</comment>
<proteinExistence type="predicted"/>
<dbReference type="SUPFAM" id="SSF53254">
    <property type="entry name" value="Phosphoglycerate mutase-like"/>
    <property type="match status" value="1"/>
</dbReference>
<dbReference type="InterPro" id="IPR013078">
    <property type="entry name" value="His_Pase_superF_clade-1"/>
</dbReference>
<dbReference type="EMBL" id="JADJOT010000007">
    <property type="protein sequence ID" value="MBK7953831.1"/>
    <property type="molecule type" value="Genomic_DNA"/>
</dbReference>
<name>A0A935W2Z8_9PROT</name>
<dbReference type="PANTHER" id="PTHR48100:SF1">
    <property type="entry name" value="HISTIDINE PHOSPHATASE FAMILY PROTEIN-RELATED"/>
    <property type="match status" value="1"/>
</dbReference>
<dbReference type="GO" id="GO:0016791">
    <property type="term" value="F:phosphatase activity"/>
    <property type="evidence" value="ECO:0007669"/>
    <property type="project" value="TreeGrafter"/>
</dbReference>
<dbReference type="Gene3D" id="3.40.50.1240">
    <property type="entry name" value="Phosphoglycerate mutase-like"/>
    <property type="match status" value="1"/>
</dbReference>
<feature type="active site" description="Tele-phosphohistidine intermediate" evidence="3">
    <location>
        <position position="12"/>
    </location>
</feature>
<dbReference type="PANTHER" id="PTHR48100">
    <property type="entry name" value="BROAD-SPECIFICITY PHOSPHATASE YOR283W-RELATED"/>
    <property type="match status" value="1"/>
</dbReference>
<dbReference type="PRINTS" id="PR00991">
    <property type="entry name" value="6PFRUCTKNASE"/>
</dbReference>
<dbReference type="InterPro" id="IPR001345">
    <property type="entry name" value="PG/BPGM_mutase_AS"/>
</dbReference>
<evidence type="ECO:0000256" key="2">
    <source>
        <dbReference type="ARBA" id="ARBA00023235"/>
    </source>
</evidence>
<evidence type="ECO:0000256" key="3">
    <source>
        <dbReference type="PIRSR" id="PIRSR613078-1"/>
    </source>
</evidence>
<evidence type="ECO:0000256" key="1">
    <source>
        <dbReference type="ARBA" id="ARBA00023152"/>
    </source>
</evidence>
<feature type="binding site" evidence="4">
    <location>
        <begin position="85"/>
        <end position="88"/>
    </location>
    <ligand>
        <name>substrate</name>
    </ligand>
</feature>
<dbReference type="Proteomes" id="UP000706151">
    <property type="component" value="Unassembled WGS sequence"/>
</dbReference>
<accession>A0A935W2Z8</accession>
<dbReference type="InterPro" id="IPR003094">
    <property type="entry name" value="6Pfruct_kin"/>
</dbReference>
<reference evidence="5 6" key="1">
    <citation type="submission" date="2020-10" db="EMBL/GenBank/DDBJ databases">
        <title>Connecting structure to function with the recovery of over 1000 high-quality activated sludge metagenome-assembled genomes encoding full-length rRNA genes using long-read sequencing.</title>
        <authorList>
            <person name="Singleton C.M."/>
            <person name="Petriglieri F."/>
            <person name="Kristensen J.M."/>
            <person name="Kirkegaard R.H."/>
            <person name="Michaelsen T.Y."/>
            <person name="Andersen M.H."/>
            <person name="Karst S.M."/>
            <person name="Dueholm M.S."/>
            <person name="Nielsen P.H."/>
            <person name="Albertsen M."/>
        </authorList>
    </citation>
    <scope>NUCLEOTIDE SEQUENCE [LARGE SCALE GENOMIC DNA]</scope>
    <source>
        <strain evidence="5">Fred_18-Q3-R57-64_BAT3C.720</strain>
    </source>
</reference>
<feature type="binding site" evidence="4">
    <location>
        <begin position="11"/>
        <end position="18"/>
    </location>
    <ligand>
        <name>substrate</name>
    </ligand>
</feature>
<evidence type="ECO:0000256" key="4">
    <source>
        <dbReference type="PIRSR" id="PIRSR613078-2"/>
    </source>
</evidence>
<gene>
    <name evidence="5" type="ORF">IPK02_07665</name>
</gene>
<keyword evidence="1" id="KW-0324">Glycolysis</keyword>